<comment type="caution">
    <text evidence="2">The sequence shown here is derived from an EMBL/GenBank/DDBJ whole genome shotgun (WGS) entry which is preliminary data.</text>
</comment>
<evidence type="ECO:0000313" key="2">
    <source>
        <dbReference type="EMBL" id="PTQ51703.1"/>
    </source>
</evidence>
<evidence type="ECO:0000259" key="1">
    <source>
        <dbReference type="PROSITE" id="PS51733"/>
    </source>
</evidence>
<feature type="domain" description="BPL/LPL catalytic" evidence="1">
    <location>
        <begin position="70"/>
        <end position="284"/>
    </location>
</feature>
<dbReference type="Pfam" id="PF21948">
    <property type="entry name" value="LplA-B_cat"/>
    <property type="match status" value="1"/>
</dbReference>
<dbReference type="SUPFAM" id="SSF55681">
    <property type="entry name" value="Class II aaRS and biotin synthetases"/>
    <property type="match status" value="1"/>
</dbReference>
<dbReference type="GO" id="GO:0016740">
    <property type="term" value="F:transferase activity"/>
    <property type="evidence" value="ECO:0007669"/>
    <property type="project" value="UniProtKB-ARBA"/>
</dbReference>
<dbReference type="EMBL" id="PEBW01000004">
    <property type="protein sequence ID" value="PTQ51703.1"/>
    <property type="molecule type" value="Genomic_DNA"/>
</dbReference>
<dbReference type="Gene3D" id="3.30.930.10">
    <property type="entry name" value="Bira Bifunctional Protein, Domain 2"/>
    <property type="match status" value="1"/>
</dbReference>
<dbReference type="PANTHER" id="PTHR43679:SF2">
    <property type="entry name" value="OCTANOYL-[GCVH]:PROTEIN N-OCTANOYLTRANSFERASE"/>
    <property type="match status" value="1"/>
</dbReference>
<organism evidence="2 3">
    <name type="scientific">Brockia lithotrophica</name>
    <dbReference type="NCBI Taxonomy" id="933949"/>
    <lineage>
        <taxon>Bacteria</taxon>
        <taxon>Bacillati</taxon>
        <taxon>Bacillota</taxon>
        <taxon>Bacilli</taxon>
        <taxon>Bacillales</taxon>
        <taxon>Bacillales Family X. Incertae Sedis</taxon>
        <taxon>Brockia</taxon>
    </lineage>
</organism>
<dbReference type="CDD" id="cd16443">
    <property type="entry name" value="LplA"/>
    <property type="match status" value="1"/>
</dbReference>
<dbReference type="GO" id="GO:0140096">
    <property type="term" value="F:catalytic activity, acting on a protein"/>
    <property type="evidence" value="ECO:0007669"/>
    <property type="project" value="UniProtKB-ARBA"/>
</dbReference>
<keyword evidence="2" id="KW-0436">Ligase</keyword>
<sequence length="315" mass="35151">MRFAQTESEITWATAPRPFSAGPRLLERSGERRNHAVSQRETWRLVETWDGDPYWNMAVDEAILQTHLAGLTPPTLRFYTWKPYALSLGYAQKVSTSADVEALARHGVALVRRPTGGRAVFHADELTYSVVLPVGHRLAPEGVLASYRLLSAGLLAGYRILGISAELAPEAGRGARSKGSGSSPDCFDTPSPYEVVVEGKKIAGSAQMRSEGGVLQHGSLPITADVDLLFALFPYADEEERTRAKEYHRQRATTMAEVLGYRPAFEEVVRAFRRGFEEALGIRLEPDELYPAEEILAEKLAEEKYRQEGWTFRRR</sequence>
<dbReference type="Proteomes" id="UP000244016">
    <property type="component" value="Unassembled WGS sequence"/>
</dbReference>
<accession>A0A2T5G695</accession>
<dbReference type="AlphaFoldDB" id="A0A2T5G695"/>
<proteinExistence type="predicted"/>
<dbReference type="PROSITE" id="PS51733">
    <property type="entry name" value="BPL_LPL_CATALYTIC"/>
    <property type="match status" value="1"/>
</dbReference>
<evidence type="ECO:0000313" key="3">
    <source>
        <dbReference type="Proteomes" id="UP000244016"/>
    </source>
</evidence>
<dbReference type="GO" id="GO:0009249">
    <property type="term" value="P:protein lipoylation"/>
    <property type="evidence" value="ECO:0007669"/>
    <property type="project" value="UniProtKB-ARBA"/>
</dbReference>
<reference evidence="2 3" key="1">
    <citation type="submission" date="2017-08" db="EMBL/GenBank/DDBJ databases">
        <title>Burning lignite coal seam in the remote Altai Mountains harbors a hydrogen-driven thermophilic microbial community.</title>
        <authorList>
            <person name="Kadnikov V.V."/>
            <person name="Mardanov A.V."/>
            <person name="Ivasenko D."/>
            <person name="Beletsky A.V."/>
            <person name="Karnachuk O.V."/>
            <person name="Ravin N.V."/>
        </authorList>
    </citation>
    <scope>NUCLEOTIDE SEQUENCE [LARGE SCALE GENOMIC DNA]</scope>
    <source>
        <strain evidence="2">AL31</strain>
    </source>
</reference>
<protein>
    <submittedName>
        <fullName evidence="2">Lipoate-protein ligase A</fullName>
    </submittedName>
</protein>
<name>A0A2T5G695_9BACL</name>
<dbReference type="PANTHER" id="PTHR43679">
    <property type="entry name" value="OCTANOYLTRANSFERASE LIPM-RELATED"/>
    <property type="match status" value="1"/>
</dbReference>
<dbReference type="InterPro" id="IPR045864">
    <property type="entry name" value="aa-tRNA-synth_II/BPL/LPL"/>
</dbReference>
<dbReference type="InterPro" id="IPR050664">
    <property type="entry name" value="Octanoyltrans_LipM/LipL"/>
</dbReference>
<gene>
    <name evidence="2" type="ORF">BLITH_1341</name>
</gene>
<dbReference type="InterPro" id="IPR004143">
    <property type="entry name" value="BPL_LPL_catalytic"/>
</dbReference>
<dbReference type="GO" id="GO:0016874">
    <property type="term" value="F:ligase activity"/>
    <property type="evidence" value="ECO:0007669"/>
    <property type="project" value="UniProtKB-KW"/>
</dbReference>